<accession>A0A9P4QWB5</accession>
<dbReference type="Proteomes" id="UP000799444">
    <property type="component" value="Unassembled WGS sequence"/>
</dbReference>
<evidence type="ECO:0000256" key="1">
    <source>
        <dbReference type="SAM" id="Phobius"/>
    </source>
</evidence>
<keyword evidence="3" id="KW-1185">Reference proteome</keyword>
<proteinExistence type="predicted"/>
<reference evidence="2" key="1">
    <citation type="journal article" date="2020" name="Stud. Mycol.">
        <title>101 Dothideomycetes genomes: a test case for predicting lifestyles and emergence of pathogens.</title>
        <authorList>
            <person name="Haridas S."/>
            <person name="Albert R."/>
            <person name="Binder M."/>
            <person name="Bloem J."/>
            <person name="Labutti K."/>
            <person name="Salamov A."/>
            <person name="Andreopoulos B."/>
            <person name="Baker S."/>
            <person name="Barry K."/>
            <person name="Bills G."/>
            <person name="Bluhm B."/>
            <person name="Cannon C."/>
            <person name="Castanera R."/>
            <person name="Culley D."/>
            <person name="Daum C."/>
            <person name="Ezra D."/>
            <person name="Gonzalez J."/>
            <person name="Henrissat B."/>
            <person name="Kuo A."/>
            <person name="Liang C."/>
            <person name="Lipzen A."/>
            <person name="Lutzoni F."/>
            <person name="Magnuson J."/>
            <person name="Mondo S."/>
            <person name="Nolan M."/>
            <person name="Ohm R."/>
            <person name="Pangilinan J."/>
            <person name="Park H.-J."/>
            <person name="Ramirez L."/>
            <person name="Alfaro M."/>
            <person name="Sun H."/>
            <person name="Tritt A."/>
            <person name="Yoshinaga Y."/>
            <person name="Zwiers L.-H."/>
            <person name="Turgeon B."/>
            <person name="Goodwin S."/>
            <person name="Spatafora J."/>
            <person name="Crous P."/>
            <person name="Grigoriev I."/>
        </authorList>
    </citation>
    <scope>NUCLEOTIDE SEQUENCE</scope>
    <source>
        <strain evidence="2">CBS 125425</strain>
    </source>
</reference>
<dbReference type="OrthoDB" id="2150604at2759"/>
<name>A0A9P4QWB5_9PLEO</name>
<dbReference type="EMBL" id="ML996158">
    <property type="protein sequence ID" value="KAF2733655.1"/>
    <property type="molecule type" value="Genomic_DNA"/>
</dbReference>
<feature type="non-terminal residue" evidence="2">
    <location>
        <position position="185"/>
    </location>
</feature>
<organism evidence="2 3">
    <name type="scientific">Polyplosphaeria fusca</name>
    <dbReference type="NCBI Taxonomy" id="682080"/>
    <lineage>
        <taxon>Eukaryota</taxon>
        <taxon>Fungi</taxon>
        <taxon>Dikarya</taxon>
        <taxon>Ascomycota</taxon>
        <taxon>Pezizomycotina</taxon>
        <taxon>Dothideomycetes</taxon>
        <taxon>Pleosporomycetidae</taxon>
        <taxon>Pleosporales</taxon>
        <taxon>Tetraplosphaeriaceae</taxon>
        <taxon>Polyplosphaeria</taxon>
    </lineage>
</organism>
<feature type="non-terminal residue" evidence="2">
    <location>
        <position position="1"/>
    </location>
</feature>
<gene>
    <name evidence="2" type="ORF">EJ04DRAFT_398434</name>
</gene>
<keyword evidence="1" id="KW-1133">Transmembrane helix</keyword>
<keyword evidence="1" id="KW-0812">Transmembrane</keyword>
<keyword evidence="1" id="KW-0472">Membrane</keyword>
<comment type="caution">
    <text evidence="2">The sequence shown here is derived from an EMBL/GenBank/DDBJ whole genome shotgun (WGS) entry which is preliminary data.</text>
</comment>
<evidence type="ECO:0000313" key="3">
    <source>
        <dbReference type="Proteomes" id="UP000799444"/>
    </source>
</evidence>
<evidence type="ECO:0000313" key="2">
    <source>
        <dbReference type="EMBL" id="KAF2733655.1"/>
    </source>
</evidence>
<feature type="transmembrane region" description="Helical" evidence="1">
    <location>
        <begin position="58"/>
        <end position="78"/>
    </location>
</feature>
<feature type="transmembrane region" description="Helical" evidence="1">
    <location>
        <begin position="90"/>
        <end position="109"/>
    </location>
</feature>
<sequence length="185" mass="20758">LRTPKNSKVSNLLHFLGGGVYAPDSSTYDPIEILLNEKDKDERDRLTERWATHKLDELSFIGTVATLLMVVSTSTGSWPDILSNNRPSPWWVRTAWYCSIILALCSILCSADQTVRLHRIAAHQDGWRNLRSLLAKSSGKGSNDGRIKPYALQVYTWQLSALFLVAATVTLVIGMFLHVWSGTRE</sequence>
<protein>
    <submittedName>
        <fullName evidence="2">Uncharacterized protein</fullName>
    </submittedName>
</protein>
<dbReference type="AlphaFoldDB" id="A0A9P4QWB5"/>
<feature type="transmembrane region" description="Helical" evidence="1">
    <location>
        <begin position="155"/>
        <end position="180"/>
    </location>
</feature>